<name>A0A1G6XN47_NIADE</name>
<evidence type="ECO:0000313" key="1">
    <source>
        <dbReference type="EMBL" id="SDD78855.1"/>
    </source>
</evidence>
<dbReference type="EMBL" id="FMZO01000013">
    <property type="protein sequence ID" value="SDD78855.1"/>
    <property type="molecule type" value="Genomic_DNA"/>
</dbReference>
<dbReference type="STRING" id="1285928.SAMN04487894_113113"/>
<organism evidence="1 2">
    <name type="scientific">Niabella drilacis (strain DSM 25811 / CCM 8410 / CCUG 62505 / LMG 26954 / E90)</name>
    <dbReference type="NCBI Taxonomy" id="1285928"/>
    <lineage>
        <taxon>Bacteria</taxon>
        <taxon>Pseudomonadati</taxon>
        <taxon>Bacteroidota</taxon>
        <taxon>Chitinophagia</taxon>
        <taxon>Chitinophagales</taxon>
        <taxon>Chitinophagaceae</taxon>
        <taxon>Niabella</taxon>
    </lineage>
</organism>
<sequence>MLHAASQPRFKKIYRVVLPGLRPLKTYRTGPVFKTDKEVYRNHNCAQGRASPIFSSIKRAGGP</sequence>
<evidence type="ECO:0000313" key="2">
    <source>
        <dbReference type="Proteomes" id="UP000198757"/>
    </source>
</evidence>
<reference evidence="2" key="1">
    <citation type="submission" date="2016-10" db="EMBL/GenBank/DDBJ databases">
        <authorList>
            <person name="Varghese N."/>
            <person name="Submissions S."/>
        </authorList>
    </citation>
    <scope>NUCLEOTIDE SEQUENCE [LARGE SCALE GENOMIC DNA]</scope>
    <source>
        <strain evidence="2">DSM 25811 / CCM 8410 / LMG 26954 / E90</strain>
    </source>
</reference>
<dbReference type="Proteomes" id="UP000198757">
    <property type="component" value="Unassembled WGS sequence"/>
</dbReference>
<keyword evidence="2" id="KW-1185">Reference proteome</keyword>
<proteinExistence type="predicted"/>
<protein>
    <submittedName>
        <fullName evidence="1">Uncharacterized protein</fullName>
    </submittedName>
</protein>
<dbReference type="AlphaFoldDB" id="A0A1G6XN47"/>
<gene>
    <name evidence="1" type="ORF">SAMN04487894_113113</name>
</gene>
<accession>A0A1G6XN47</accession>